<dbReference type="EMBL" id="MCFF01000006">
    <property type="protein sequence ID" value="ORZ26678.1"/>
    <property type="molecule type" value="Genomic_DNA"/>
</dbReference>
<gene>
    <name evidence="1" type="ORF">BCR41DRAFT_393287</name>
</gene>
<proteinExistence type="predicted"/>
<comment type="caution">
    <text evidence="1">The sequence shown here is derived from an EMBL/GenBank/DDBJ whole genome shotgun (WGS) entry which is preliminary data.</text>
</comment>
<dbReference type="GeneID" id="33570383"/>
<dbReference type="AlphaFoldDB" id="A0A1Y2GWK6"/>
<dbReference type="RefSeq" id="XP_021884441.1">
    <property type="nucleotide sequence ID" value="XM_022028540.1"/>
</dbReference>
<name>A0A1Y2GWK6_9FUNG</name>
<organism evidence="1 2">
    <name type="scientific">Lobosporangium transversale</name>
    <dbReference type="NCBI Taxonomy" id="64571"/>
    <lineage>
        <taxon>Eukaryota</taxon>
        <taxon>Fungi</taxon>
        <taxon>Fungi incertae sedis</taxon>
        <taxon>Mucoromycota</taxon>
        <taxon>Mortierellomycotina</taxon>
        <taxon>Mortierellomycetes</taxon>
        <taxon>Mortierellales</taxon>
        <taxon>Mortierellaceae</taxon>
        <taxon>Lobosporangium</taxon>
    </lineage>
</organism>
<accession>A0A1Y2GWK6</accession>
<dbReference type="InParanoid" id="A0A1Y2GWK6"/>
<reference evidence="1 2" key="1">
    <citation type="submission" date="2016-07" db="EMBL/GenBank/DDBJ databases">
        <title>Pervasive Adenine N6-methylation of Active Genes in Fungi.</title>
        <authorList>
            <consortium name="DOE Joint Genome Institute"/>
            <person name="Mondo S.J."/>
            <person name="Dannebaum R.O."/>
            <person name="Kuo R.C."/>
            <person name="Labutti K."/>
            <person name="Haridas S."/>
            <person name="Kuo A."/>
            <person name="Salamov A."/>
            <person name="Ahrendt S.R."/>
            <person name="Lipzen A."/>
            <person name="Sullivan W."/>
            <person name="Andreopoulos W.B."/>
            <person name="Clum A."/>
            <person name="Lindquist E."/>
            <person name="Daum C."/>
            <person name="Ramamoorthy G.K."/>
            <person name="Gryganskyi A."/>
            <person name="Culley D."/>
            <person name="Magnuson J.K."/>
            <person name="James T.Y."/>
            <person name="O'Malley M.A."/>
            <person name="Stajich J.E."/>
            <person name="Spatafora J.W."/>
            <person name="Visel A."/>
            <person name="Grigoriev I.V."/>
        </authorList>
    </citation>
    <scope>NUCLEOTIDE SEQUENCE [LARGE SCALE GENOMIC DNA]</scope>
    <source>
        <strain evidence="1 2">NRRL 3116</strain>
    </source>
</reference>
<keyword evidence="2" id="KW-1185">Reference proteome</keyword>
<evidence type="ECO:0000313" key="1">
    <source>
        <dbReference type="EMBL" id="ORZ26678.1"/>
    </source>
</evidence>
<dbReference type="Proteomes" id="UP000193648">
    <property type="component" value="Unassembled WGS sequence"/>
</dbReference>
<protein>
    <submittedName>
        <fullName evidence="1">Uncharacterized protein</fullName>
    </submittedName>
</protein>
<sequence>MVEASLCSSSACGNVIDAHLTVQKTTLTRIAVESQSVPKSLQLPNSSTGSKRPLYELFYQCGGLKFFQFLGAEISVDNALDLYRSWKLDTEEEQDIVETVDILSLSLINASSSDSSLATTLLESVVYPTVRAVDDALCQPLGQSYASFP</sequence>
<evidence type="ECO:0000313" key="2">
    <source>
        <dbReference type="Proteomes" id="UP000193648"/>
    </source>
</evidence>